<dbReference type="PANTHER" id="PTHR10048:SF22">
    <property type="entry name" value="PHOSPHATIDYLINOSITOL 4-KINASE BETA"/>
    <property type="match status" value="1"/>
</dbReference>
<feature type="region of interest" description="Disordered" evidence="7">
    <location>
        <begin position="419"/>
        <end position="512"/>
    </location>
</feature>
<dbReference type="CDD" id="cd05168">
    <property type="entry name" value="PI4Kc_III_beta"/>
    <property type="match status" value="1"/>
</dbReference>
<dbReference type="EMBL" id="OA885457">
    <property type="protein sequence ID" value="CAD7282061.1"/>
    <property type="molecule type" value="Genomic_DNA"/>
</dbReference>
<evidence type="ECO:0000259" key="8">
    <source>
        <dbReference type="PROSITE" id="PS50290"/>
    </source>
</evidence>
<accession>A0A7R9BVM4</accession>
<comment type="subcellular location">
    <subcellularLocation>
        <location evidence="1">Mitochondrion outer membrane</location>
        <topology evidence="1">Peripheral membrane protein</topology>
    </subcellularLocation>
    <subcellularLocation>
        <location evidence="5">Rough endoplasmic reticulum membrane</location>
        <topology evidence="5">Peripheral membrane protein</topology>
    </subcellularLocation>
</comment>
<protein>
    <recommendedName>
        <fullName evidence="6">Phosphatidylinositol 4-kinase beta</fullName>
    </recommendedName>
</protein>
<feature type="non-terminal residue" evidence="9">
    <location>
        <position position="1"/>
    </location>
</feature>
<dbReference type="GO" id="GO:0005741">
    <property type="term" value="C:mitochondrial outer membrane"/>
    <property type="evidence" value="ECO:0007669"/>
    <property type="project" value="UniProtKB-SubCell"/>
</dbReference>
<evidence type="ECO:0000256" key="2">
    <source>
        <dbReference type="ARBA" id="ARBA00022679"/>
    </source>
</evidence>
<comment type="catalytic activity">
    <reaction evidence="4">
        <text>a 1,2-diacyl-sn-glycero-3-phospho-(1D-myo-inositol) + ATP = a 1,2-diacyl-sn-glycero-3-phospho-(1D-myo-inositol 4-phosphate) + ADP + H(+)</text>
        <dbReference type="Rhea" id="RHEA:19877"/>
        <dbReference type="ChEBI" id="CHEBI:15378"/>
        <dbReference type="ChEBI" id="CHEBI:30616"/>
        <dbReference type="ChEBI" id="CHEBI:57880"/>
        <dbReference type="ChEBI" id="CHEBI:58178"/>
        <dbReference type="ChEBI" id="CHEBI:456216"/>
        <dbReference type="EC" id="2.7.1.67"/>
    </reaction>
    <physiologicalReaction direction="left-to-right" evidence="4">
        <dbReference type="Rhea" id="RHEA:19878"/>
    </physiologicalReaction>
</comment>
<dbReference type="PANTHER" id="PTHR10048">
    <property type="entry name" value="PHOSPHATIDYLINOSITOL KINASE"/>
    <property type="match status" value="1"/>
</dbReference>
<feature type="region of interest" description="Disordered" evidence="7">
    <location>
        <begin position="716"/>
        <end position="758"/>
    </location>
</feature>
<dbReference type="InterPro" id="IPR015433">
    <property type="entry name" value="PI3/4_kinase"/>
</dbReference>
<evidence type="ECO:0000256" key="7">
    <source>
        <dbReference type="SAM" id="MobiDB-lite"/>
    </source>
</evidence>
<dbReference type="InterPro" id="IPR011009">
    <property type="entry name" value="Kinase-like_dom_sf"/>
</dbReference>
<feature type="compositionally biased region" description="Low complexity" evidence="7">
    <location>
        <begin position="745"/>
        <end position="758"/>
    </location>
</feature>
<dbReference type="Pfam" id="PF21245">
    <property type="entry name" value="PI4KB-PIK1_PIK"/>
    <property type="match status" value="1"/>
</dbReference>
<evidence type="ECO:0000313" key="9">
    <source>
        <dbReference type="EMBL" id="CAD7282061.1"/>
    </source>
</evidence>
<dbReference type="InterPro" id="IPR036940">
    <property type="entry name" value="PI3/4_kinase_cat_sf"/>
</dbReference>
<evidence type="ECO:0000256" key="4">
    <source>
        <dbReference type="ARBA" id="ARBA00036767"/>
    </source>
</evidence>
<dbReference type="InterPro" id="IPR018936">
    <property type="entry name" value="PI3/4_kinase_CS"/>
</dbReference>
<name>A0A7R9BVM4_9CRUS</name>
<evidence type="ECO:0000256" key="1">
    <source>
        <dbReference type="ARBA" id="ARBA00004450"/>
    </source>
</evidence>
<dbReference type="Gene3D" id="1.10.1070.11">
    <property type="entry name" value="Phosphatidylinositol 3-/4-kinase, catalytic domain"/>
    <property type="match status" value="1"/>
</dbReference>
<dbReference type="InterPro" id="IPR000403">
    <property type="entry name" value="PI3/4_kinase_cat_dom"/>
</dbReference>
<dbReference type="AlphaFoldDB" id="A0A7R9BVM4"/>
<dbReference type="GO" id="GO:0048015">
    <property type="term" value="P:phosphatidylinositol-mediated signaling"/>
    <property type="evidence" value="ECO:0007669"/>
    <property type="project" value="TreeGrafter"/>
</dbReference>
<feature type="region of interest" description="Disordered" evidence="7">
    <location>
        <begin position="1"/>
        <end position="25"/>
    </location>
</feature>
<dbReference type="EMBL" id="CAJPEX010003420">
    <property type="protein sequence ID" value="CAG0922213.1"/>
    <property type="molecule type" value="Genomic_DNA"/>
</dbReference>
<dbReference type="OrthoDB" id="10264149at2759"/>
<dbReference type="PROSITE" id="PS50290">
    <property type="entry name" value="PI3_4_KINASE_3"/>
    <property type="match status" value="1"/>
</dbReference>
<evidence type="ECO:0000256" key="6">
    <source>
        <dbReference type="ARBA" id="ARBA00039877"/>
    </source>
</evidence>
<dbReference type="Gene3D" id="3.30.1010.10">
    <property type="entry name" value="Phosphatidylinositol 3-kinase Catalytic Subunit, Chain A, domain 4"/>
    <property type="match status" value="1"/>
</dbReference>
<feature type="domain" description="PI3K/PI4K catalytic" evidence="8">
    <location>
        <begin position="884"/>
        <end position="1145"/>
    </location>
</feature>
<sequence length="1145" mass="126947">KPLGKEMSSLISAATASAQTGPRFPLPIPGKAVGHHRNRSLDSALQLQEIPEQDILVVLRIMDLLRKPLGKEMSSLISAATASAQTGPRFPLPIPGKAVGHHRNRSLDSALQLQEIPEQDILGVHYPKHKLANDLQGVHYPKHTLGKDRIYFLEDNLHVVHYPKHKSGNDRVQFLEDNLQGVHYPKNKLGNDLQGVHYPKHTLGKYRVYFLEDNLHVVHYPKHKLGKDRVHFVEDNLQGVHYPKHELGKDRVHLFCTCEASIMRINSPQGKDCDNNTASLPVSKKAEDDVAAESCEGKHHKSWLLRFFEWEHFDVSYAVTYLFKSKEPGVLAYIVNRMFDFEKGAVDFYLPQLVNMYVQMPDVAEALHPYLVARWVPRVLLKILHLKSDLTRTENLAYALPSSAFTGSKKRSHGAKLKSLILSDELRPKKPPALKPHMPPKRRPRGAGTGCGRQLTQPSREDGDYGAGKKGHQRSRSDMSCRRNGVPAAPELDAVANSLSPRGKTGTMVQGRRATSGRALTCRVCIPRGMQAVMEAEAEVGTVWTKWMAGCPKAGCNVSLGMRYNLSLPAVKQAASSLGDLSSGKAFDNGCVCYLIAKMSLGTDASDTDLIANASCHCHAPRLKPEQLFVETLVSIGKRLGTLGSKDAKTQGLNAELCKLNLNLPAKVWLPFRRTPPHYIVRIPPQAAVVLNSKDKAPYLVYVECVDVDNVETSLVPPKMSTASSSSASRLRQVRSEENLALEDSTSGSSSSAVSTPQVVTVPGTVSGSAGGIGPVSMDPAGPRPQINVVIDDEYADCWSQEEDELSRQYSARLTRFTERDSVSQFSMESIASGGGSSGASEPVYIAAGDVRRRLSECTSADKPAFKTRDPEDPSAAVLKEPYEEKVGRVRDGSPYGHIPTWRLVPVIVKCGDDLRQELMAQQVLEVFAEVWAQERVPLRIRPYHIVVLSQDSGLIEPVLNTMSLHQIKKHSGHSSLVHYFYSEFGPQNSEAFLNAQRNFVRSCAAYCLVSYLVQVKDRHNGNILLDTEGHLVHIDFGFILSTSPKNLGFETSPFKLTPEFVEVMGGRDSDMFEYFKILMLQGMIALKKHHERILSLVEIMRCGMIALKKHHERILSLVEIMRCGSVDFEEILGRITLETDSSWK</sequence>
<dbReference type="SMART" id="SM00146">
    <property type="entry name" value="PI3Kc"/>
    <property type="match status" value="1"/>
</dbReference>
<dbReference type="GO" id="GO:0004430">
    <property type="term" value="F:1-phosphatidylinositol 4-kinase activity"/>
    <property type="evidence" value="ECO:0007669"/>
    <property type="project" value="UniProtKB-EC"/>
</dbReference>
<gene>
    <name evidence="9" type="ORF">NMOB1V02_LOCUS9693</name>
</gene>
<dbReference type="SUPFAM" id="SSF56112">
    <property type="entry name" value="Protein kinase-like (PK-like)"/>
    <property type="match status" value="1"/>
</dbReference>
<proteinExistence type="predicted"/>
<dbReference type="Proteomes" id="UP000678499">
    <property type="component" value="Unassembled WGS sequence"/>
</dbReference>
<dbReference type="InterPro" id="IPR049160">
    <property type="entry name" value="PI4KB-PIK1_PIK"/>
</dbReference>
<keyword evidence="2" id="KW-0808">Transferase</keyword>
<organism evidence="9">
    <name type="scientific">Notodromas monacha</name>
    <dbReference type="NCBI Taxonomy" id="399045"/>
    <lineage>
        <taxon>Eukaryota</taxon>
        <taxon>Metazoa</taxon>
        <taxon>Ecdysozoa</taxon>
        <taxon>Arthropoda</taxon>
        <taxon>Crustacea</taxon>
        <taxon>Oligostraca</taxon>
        <taxon>Ostracoda</taxon>
        <taxon>Podocopa</taxon>
        <taxon>Podocopida</taxon>
        <taxon>Cypridocopina</taxon>
        <taxon>Cypridoidea</taxon>
        <taxon>Cyprididae</taxon>
        <taxon>Notodromas</taxon>
    </lineage>
</organism>
<evidence type="ECO:0000256" key="5">
    <source>
        <dbReference type="ARBA" id="ARBA00037860"/>
    </source>
</evidence>
<keyword evidence="3" id="KW-0418">Kinase</keyword>
<dbReference type="GO" id="GO:0046854">
    <property type="term" value="P:phosphatidylinositol phosphate biosynthetic process"/>
    <property type="evidence" value="ECO:0007669"/>
    <property type="project" value="InterPro"/>
</dbReference>
<dbReference type="PROSITE" id="PS00915">
    <property type="entry name" value="PI3_4_KINASE_1"/>
    <property type="match status" value="1"/>
</dbReference>
<evidence type="ECO:0000313" key="10">
    <source>
        <dbReference type="Proteomes" id="UP000678499"/>
    </source>
</evidence>
<dbReference type="GO" id="GO:0030867">
    <property type="term" value="C:rough endoplasmic reticulum membrane"/>
    <property type="evidence" value="ECO:0007669"/>
    <property type="project" value="UniProtKB-SubCell"/>
</dbReference>
<dbReference type="PROSITE" id="PS00916">
    <property type="entry name" value="PI3_4_KINASE_2"/>
    <property type="match status" value="1"/>
</dbReference>
<reference evidence="9" key="1">
    <citation type="submission" date="2020-11" db="EMBL/GenBank/DDBJ databases">
        <authorList>
            <person name="Tran Van P."/>
        </authorList>
    </citation>
    <scope>NUCLEOTIDE SEQUENCE</scope>
</reference>
<dbReference type="InterPro" id="IPR057754">
    <property type="entry name" value="PI4-kinase_beta/PIK1_cat"/>
</dbReference>
<feature type="compositionally biased region" description="Polar residues" evidence="7">
    <location>
        <begin position="9"/>
        <end position="20"/>
    </location>
</feature>
<dbReference type="Pfam" id="PF00454">
    <property type="entry name" value="PI3_PI4_kinase"/>
    <property type="match status" value="1"/>
</dbReference>
<keyword evidence="10" id="KW-1185">Reference proteome</keyword>
<evidence type="ECO:0000256" key="3">
    <source>
        <dbReference type="ARBA" id="ARBA00022777"/>
    </source>
</evidence>